<dbReference type="PROSITE" id="PS50113">
    <property type="entry name" value="PAC"/>
    <property type="match status" value="1"/>
</dbReference>
<keyword evidence="20" id="KW-1185">Reference proteome</keyword>
<dbReference type="EC" id="2.7.13.3" evidence="4"/>
<feature type="transmembrane region" description="Helical" evidence="15">
    <location>
        <begin position="334"/>
        <end position="358"/>
    </location>
</feature>
<keyword evidence="6" id="KW-0808">Transferase</keyword>
<dbReference type="EMBL" id="CP004025">
    <property type="protein sequence ID" value="AGC47738.1"/>
    <property type="molecule type" value="Genomic_DNA"/>
</dbReference>
<dbReference type="eggNOG" id="COG0591">
    <property type="taxonomic scope" value="Bacteria"/>
</dbReference>
<dbReference type="GO" id="GO:0022857">
    <property type="term" value="F:transmembrane transporter activity"/>
    <property type="evidence" value="ECO:0007669"/>
    <property type="project" value="InterPro"/>
</dbReference>
<dbReference type="HOGENOM" id="CLU_000445_22_1_7"/>
<dbReference type="InterPro" id="IPR004358">
    <property type="entry name" value="Sig_transdc_His_kin-like_C"/>
</dbReference>
<evidence type="ECO:0000256" key="14">
    <source>
        <dbReference type="SAM" id="MobiDB-lite"/>
    </source>
</evidence>
<accession>L7UI97</accession>
<keyword evidence="11 15" id="KW-1133">Transmembrane helix</keyword>
<dbReference type="PROSITE" id="PS50283">
    <property type="entry name" value="NA_SOLUT_SYMP_3"/>
    <property type="match status" value="1"/>
</dbReference>
<evidence type="ECO:0000256" key="5">
    <source>
        <dbReference type="ARBA" id="ARBA00022553"/>
    </source>
</evidence>
<evidence type="ECO:0000256" key="4">
    <source>
        <dbReference type="ARBA" id="ARBA00012438"/>
    </source>
</evidence>
<evidence type="ECO:0000256" key="7">
    <source>
        <dbReference type="ARBA" id="ARBA00022692"/>
    </source>
</evidence>
<evidence type="ECO:0000256" key="11">
    <source>
        <dbReference type="ARBA" id="ARBA00022989"/>
    </source>
</evidence>
<dbReference type="eggNOG" id="COG4191">
    <property type="taxonomic scope" value="Bacteria"/>
</dbReference>
<feature type="domain" description="PAS" evidence="17">
    <location>
        <begin position="629"/>
        <end position="673"/>
    </location>
</feature>
<reference evidence="19 20" key="1">
    <citation type="journal article" date="2013" name="Genome Announc.">
        <title>Complete genome sequence of Myxococcus stipitatus strain DSM 14675, a fruiting myxobacterium.</title>
        <authorList>
            <person name="Huntley S."/>
            <person name="Kneip S."/>
            <person name="Treuner-Lange A."/>
            <person name="Sogaard-Andersen L."/>
        </authorList>
    </citation>
    <scope>NUCLEOTIDE SEQUENCE [LARGE SCALE GENOMIC DNA]</scope>
    <source>
        <strain evidence="20">DSM 14675 / JCM 12634 / Mx s8</strain>
    </source>
</reference>
<dbReference type="SUPFAM" id="SSF55785">
    <property type="entry name" value="PYP-like sensor domain (PAS domain)"/>
    <property type="match status" value="1"/>
</dbReference>
<dbReference type="InterPro" id="IPR035965">
    <property type="entry name" value="PAS-like_dom_sf"/>
</dbReference>
<dbReference type="InterPro" id="IPR000700">
    <property type="entry name" value="PAS-assoc_C"/>
</dbReference>
<evidence type="ECO:0000256" key="12">
    <source>
        <dbReference type="ARBA" id="ARBA00023012"/>
    </source>
</evidence>
<dbReference type="Gene3D" id="1.10.287.130">
    <property type="match status" value="1"/>
</dbReference>
<dbReference type="InterPro" id="IPR038377">
    <property type="entry name" value="Na/Glc_symporter_sf"/>
</dbReference>
<evidence type="ECO:0000256" key="1">
    <source>
        <dbReference type="ARBA" id="ARBA00000085"/>
    </source>
</evidence>
<dbReference type="InterPro" id="IPR001734">
    <property type="entry name" value="Na/solute_symporter"/>
</dbReference>
<evidence type="ECO:0000256" key="13">
    <source>
        <dbReference type="ARBA" id="ARBA00023136"/>
    </source>
</evidence>
<dbReference type="SUPFAM" id="SSF47384">
    <property type="entry name" value="Homodimeric domain of signal transducing histidine kinase"/>
    <property type="match status" value="1"/>
</dbReference>
<comment type="catalytic activity">
    <reaction evidence="1">
        <text>ATP + protein L-histidine = ADP + protein N-phospho-L-histidine.</text>
        <dbReference type="EC" id="2.7.13.3"/>
    </reaction>
</comment>
<feature type="transmembrane region" description="Helical" evidence="15">
    <location>
        <begin position="6"/>
        <end position="27"/>
    </location>
</feature>
<dbReference type="CDD" id="cd00082">
    <property type="entry name" value="HisKA"/>
    <property type="match status" value="1"/>
</dbReference>
<feature type="transmembrane region" description="Helical" evidence="15">
    <location>
        <begin position="108"/>
        <end position="132"/>
    </location>
</feature>
<dbReference type="SMART" id="SM00387">
    <property type="entry name" value="HATPase_c"/>
    <property type="match status" value="1"/>
</dbReference>
<dbReference type="RefSeq" id="WP_015351992.1">
    <property type="nucleotide sequence ID" value="NC_020126.1"/>
</dbReference>
<feature type="transmembrane region" description="Helical" evidence="15">
    <location>
        <begin position="152"/>
        <end position="171"/>
    </location>
</feature>
<evidence type="ECO:0000256" key="15">
    <source>
        <dbReference type="SAM" id="Phobius"/>
    </source>
</evidence>
<dbReference type="InterPro" id="IPR005467">
    <property type="entry name" value="His_kinase_dom"/>
</dbReference>
<feature type="transmembrane region" description="Helical" evidence="15">
    <location>
        <begin position="69"/>
        <end position="87"/>
    </location>
</feature>
<feature type="transmembrane region" description="Helical" evidence="15">
    <location>
        <begin position="306"/>
        <end position="328"/>
    </location>
</feature>
<organism evidence="19 20">
    <name type="scientific">Myxococcus stipitatus (strain DSM 14675 / JCM 12634 / Mx s8)</name>
    <dbReference type="NCBI Taxonomy" id="1278073"/>
    <lineage>
        <taxon>Bacteria</taxon>
        <taxon>Pseudomonadati</taxon>
        <taxon>Myxococcota</taxon>
        <taxon>Myxococcia</taxon>
        <taxon>Myxococcales</taxon>
        <taxon>Cystobacterineae</taxon>
        <taxon>Myxococcaceae</taxon>
        <taxon>Myxococcus</taxon>
    </lineage>
</organism>
<feature type="region of interest" description="Disordered" evidence="14">
    <location>
        <begin position="959"/>
        <end position="995"/>
    </location>
</feature>
<dbReference type="PATRIC" id="fig|1278073.3.peg.6564"/>
<evidence type="ECO:0000256" key="9">
    <source>
        <dbReference type="ARBA" id="ARBA00022777"/>
    </source>
</evidence>
<keyword evidence="13 15" id="KW-0472">Membrane</keyword>
<dbReference type="AlphaFoldDB" id="L7UI97"/>
<dbReference type="Gene3D" id="1.20.1730.10">
    <property type="entry name" value="Sodium/glucose cotransporter"/>
    <property type="match status" value="1"/>
</dbReference>
<dbReference type="SMART" id="SM00388">
    <property type="entry name" value="HisKA"/>
    <property type="match status" value="1"/>
</dbReference>
<sequence>MTLELGSLVAASVVYLLLLFLVAYAAERGLISSRITQHPLVYALALGVYATSWSYFGSVGYAARHGFRYLGIYLGVTLACLLVPVLWRPLLRLTRELQLTSLADLLAFRYPGQATGTAVTLFMLAGSLPYLALQVRAVVESAKVLSPTASPTLVGITFSAVLIVFSVLFGARHLTPRERHEGLMLAIAFESAVKVVALVAVSAWAVSSVFGGLEGLWTWLETHPEAVEQLRRPAREASWAPLLVLSCAAAFLTPRSYHVAFTEAPERDALSTATWAFPLLLLVMNLAVPVLLWSGEALHLPWPADFHMLAVPASRGATGLALVAFLGGVSASSAMVIVTTLALAPMCLTHLVLPLGYARGQPDLYGWLLWARRLLIALIILAGFGFYHLLDTRGLGLVDLGLVSFVAVAQFAPGVLGLLFWKRATRAGLLAGLGAGGTTWLVTLVVPLWASPGVVAWTHRMAVQLGFPGDEPWGFATFASLTLNTLAFVGVSLATRQSESEREAARACTREAPGLVSGGVEARSANEFRERLAPFLGEEAASAEVDRALESLRMSADERRPSELRRLRDGVERNLSGLLGPVLARLTVEEALRLGPGTRTALAEQLRFVEERLRDARGMQGPEHAVEAVRRYLRRILEDLPLGVCAVGPDGEVVIWNAALERLSGVEEHAARGHPLSALPAPWGPLLSGFAAGAAPDTEARVHVSRDERTLRLHRSRLTPAEEGGGASEGMALLVEDLTERKAVDARLAHQDRLASLGRVAAGVAHEIGNPLTAIASLTQNLKYELEDPAAVTERTGLILQQCRRINAIVRALVGFSHAGTVGGEARPFTRVEVAPLLTEALQLARLARAETRSRGVHFEHRCPEGLAVQGDSQRLEQVLVNLLTNAMDASPEGARVELEAEAVEGQVLVRVLDRGHGIPSELAQRVFEPFFTTKQPGEGTGLGLALVAGIVREHGGAVQVDSRPGGGTSVTVSLPDARGTEESVARRPGPGAAA</sequence>
<evidence type="ECO:0000259" key="16">
    <source>
        <dbReference type="PROSITE" id="PS50109"/>
    </source>
</evidence>
<dbReference type="Pfam" id="PF08448">
    <property type="entry name" value="PAS_4"/>
    <property type="match status" value="1"/>
</dbReference>
<feature type="transmembrane region" description="Helical" evidence="15">
    <location>
        <begin position="402"/>
        <end position="421"/>
    </location>
</feature>
<evidence type="ECO:0000256" key="6">
    <source>
        <dbReference type="ARBA" id="ARBA00022679"/>
    </source>
</evidence>
<feature type="transmembrane region" description="Helical" evidence="15">
    <location>
        <begin position="183"/>
        <end position="206"/>
    </location>
</feature>
<keyword evidence="10" id="KW-0067">ATP-binding</keyword>
<name>L7UI97_MYXSD</name>
<evidence type="ECO:0000256" key="10">
    <source>
        <dbReference type="ARBA" id="ARBA00022840"/>
    </source>
</evidence>
<dbReference type="Gene3D" id="3.30.450.20">
    <property type="entry name" value="PAS domain"/>
    <property type="match status" value="1"/>
</dbReference>
<dbReference type="STRING" id="1278073.MYSTI_06465"/>
<dbReference type="InterPro" id="IPR003594">
    <property type="entry name" value="HATPase_dom"/>
</dbReference>
<dbReference type="PRINTS" id="PR00344">
    <property type="entry name" value="BCTRLSENSOR"/>
</dbReference>
<evidence type="ECO:0000313" key="20">
    <source>
        <dbReference type="Proteomes" id="UP000011131"/>
    </source>
</evidence>
<dbReference type="KEGG" id="msd:MYSTI_06465"/>
<dbReference type="InterPro" id="IPR000014">
    <property type="entry name" value="PAS"/>
</dbReference>
<evidence type="ECO:0000256" key="8">
    <source>
        <dbReference type="ARBA" id="ARBA00022741"/>
    </source>
</evidence>
<keyword evidence="8" id="KW-0547">Nucleotide-binding</keyword>
<dbReference type="Pfam" id="PF00512">
    <property type="entry name" value="HisKA"/>
    <property type="match status" value="1"/>
</dbReference>
<feature type="transmembrane region" description="Helical" evidence="15">
    <location>
        <begin position="39"/>
        <end position="63"/>
    </location>
</feature>
<protein>
    <recommendedName>
        <fullName evidence="4">histidine kinase</fullName>
        <ecNumber evidence="4">2.7.13.3</ecNumber>
    </recommendedName>
</protein>
<feature type="transmembrane region" description="Helical" evidence="15">
    <location>
        <begin position="275"/>
        <end position="294"/>
    </location>
</feature>
<dbReference type="InterPro" id="IPR003661">
    <property type="entry name" value="HisK_dim/P_dom"/>
</dbReference>
<evidence type="ECO:0000256" key="3">
    <source>
        <dbReference type="ARBA" id="ARBA00006434"/>
    </source>
</evidence>
<feature type="transmembrane region" description="Helical" evidence="15">
    <location>
        <begin position="428"/>
        <end position="450"/>
    </location>
</feature>
<dbReference type="PANTHER" id="PTHR43065">
    <property type="entry name" value="SENSOR HISTIDINE KINASE"/>
    <property type="match status" value="1"/>
</dbReference>
<evidence type="ECO:0000259" key="17">
    <source>
        <dbReference type="PROSITE" id="PS50112"/>
    </source>
</evidence>
<keyword evidence="7 15" id="KW-0812">Transmembrane</keyword>
<dbReference type="SMART" id="SM00091">
    <property type="entry name" value="PAS"/>
    <property type="match status" value="1"/>
</dbReference>
<evidence type="ECO:0000313" key="19">
    <source>
        <dbReference type="EMBL" id="AGC47738.1"/>
    </source>
</evidence>
<evidence type="ECO:0000256" key="2">
    <source>
        <dbReference type="ARBA" id="ARBA00004141"/>
    </source>
</evidence>
<dbReference type="PANTHER" id="PTHR43065:SF10">
    <property type="entry name" value="PEROXIDE STRESS-ACTIVATED HISTIDINE KINASE MAK3"/>
    <property type="match status" value="1"/>
</dbReference>
<evidence type="ECO:0000259" key="18">
    <source>
        <dbReference type="PROSITE" id="PS50113"/>
    </source>
</evidence>
<keyword evidence="9 19" id="KW-0418">Kinase</keyword>
<comment type="similarity">
    <text evidence="3">Belongs to the sodium:solute symporter (SSF) (TC 2.A.21) family.</text>
</comment>
<feature type="transmembrane region" description="Helical" evidence="15">
    <location>
        <begin position="370"/>
        <end position="390"/>
    </location>
</feature>
<dbReference type="Pfam" id="PF02518">
    <property type="entry name" value="HATPase_c"/>
    <property type="match status" value="1"/>
</dbReference>
<dbReference type="Gene3D" id="3.30.565.10">
    <property type="entry name" value="Histidine kinase-like ATPase, C-terminal domain"/>
    <property type="match status" value="1"/>
</dbReference>
<feature type="domain" description="PAC" evidence="18">
    <location>
        <begin position="696"/>
        <end position="750"/>
    </location>
</feature>
<dbReference type="OrthoDB" id="567977at2"/>
<dbReference type="GO" id="GO:0016020">
    <property type="term" value="C:membrane"/>
    <property type="evidence" value="ECO:0007669"/>
    <property type="project" value="UniProtKB-SubCell"/>
</dbReference>
<gene>
    <name evidence="19" type="ordered locus">MYSTI_06465</name>
</gene>
<keyword evidence="5" id="KW-0597">Phosphoprotein</keyword>
<comment type="subcellular location">
    <subcellularLocation>
        <location evidence="2">Membrane</location>
        <topology evidence="2">Multi-pass membrane protein</topology>
    </subcellularLocation>
</comment>
<dbReference type="PROSITE" id="PS50109">
    <property type="entry name" value="HIS_KIN"/>
    <property type="match status" value="1"/>
</dbReference>
<feature type="domain" description="Histidine kinase" evidence="16">
    <location>
        <begin position="763"/>
        <end position="979"/>
    </location>
</feature>
<dbReference type="InterPro" id="IPR036890">
    <property type="entry name" value="HATPase_C_sf"/>
</dbReference>
<dbReference type="CDD" id="cd00075">
    <property type="entry name" value="HATPase"/>
    <property type="match status" value="1"/>
</dbReference>
<keyword evidence="12" id="KW-0902">Two-component regulatory system</keyword>
<dbReference type="GO" id="GO:0000155">
    <property type="term" value="F:phosphorelay sensor kinase activity"/>
    <property type="evidence" value="ECO:0007669"/>
    <property type="project" value="InterPro"/>
</dbReference>
<dbReference type="InterPro" id="IPR036097">
    <property type="entry name" value="HisK_dim/P_sf"/>
</dbReference>
<dbReference type="InterPro" id="IPR013656">
    <property type="entry name" value="PAS_4"/>
</dbReference>
<dbReference type="PROSITE" id="PS50112">
    <property type="entry name" value="PAS"/>
    <property type="match status" value="1"/>
</dbReference>
<dbReference type="SUPFAM" id="SSF55874">
    <property type="entry name" value="ATPase domain of HSP90 chaperone/DNA topoisomerase II/histidine kinase"/>
    <property type="match status" value="1"/>
</dbReference>
<proteinExistence type="inferred from homology"/>
<dbReference type="Proteomes" id="UP000011131">
    <property type="component" value="Chromosome"/>
</dbReference>
<dbReference type="GO" id="GO:0005524">
    <property type="term" value="F:ATP binding"/>
    <property type="evidence" value="ECO:0007669"/>
    <property type="project" value="UniProtKB-KW"/>
</dbReference>